<keyword evidence="1" id="KW-0902">Two-component regulatory system</keyword>
<dbReference type="Pfam" id="PF03704">
    <property type="entry name" value="BTAD"/>
    <property type="match status" value="1"/>
</dbReference>
<evidence type="ECO:0000256" key="1">
    <source>
        <dbReference type="ARBA" id="ARBA00023012"/>
    </source>
</evidence>
<dbReference type="SMART" id="SM01043">
    <property type="entry name" value="BTAD"/>
    <property type="match status" value="1"/>
</dbReference>
<reference evidence="6" key="1">
    <citation type="journal article" date="2019" name="Int. J. Syst. Evol. Microbiol.">
        <title>The Global Catalogue of Microorganisms (GCM) 10K type strain sequencing project: providing services to taxonomists for standard genome sequencing and annotation.</title>
        <authorList>
            <consortium name="The Broad Institute Genomics Platform"/>
            <consortium name="The Broad Institute Genome Sequencing Center for Infectious Disease"/>
            <person name="Wu L."/>
            <person name="Ma J."/>
        </authorList>
    </citation>
    <scope>NUCLEOTIDE SEQUENCE [LARGE SCALE GENOMIC DNA]</scope>
    <source>
        <strain evidence="6">JCM 4738</strain>
    </source>
</reference>
<dbReference type="PANTHER" id="PTHR35807:SF1">
    <property type="entry name" value="TRANSCRIPTIONAL REGULATOR REDD"/>
    <property type="match status" value="1"/>
</dbReference>
<dbReference type="InterPro" id="IPR011990">
    <property type="entry name" value="TPR-like_helical_dom_sf"/>
</dbReference>
<name>A0ABQ3EZ13_9ACTN</name>
<dbReference type="Proteomes" id="UP000642673">
    <property type="component" value="Unassembled WGS sequence"/>
</dbReference>
<keyword evidence="2" id="KW-0805">Transcription regulation</keyword>
<evidence type="ECO:0000259" key="4">
    <source>
        <dbReference type="SMART" id="SM01043"/>
    </source>
</evidence>
<protein>
    <recommendedName>
        <fullName evidence="4">Bacterial transcriptional activator domain-containing protein</fullName>
    </recommendedName>
</protein>
<keyword evidence="6" id="KW-1185">Reference proteome</keyword>
<evidence type="ECO:0000313" key="6">
    <source>
        <dbReference type="Proteomes" id="UP000642673"/>
    </source>
</evidence>
<dbReference type="Gene3D" id="1.25.40.10">
    <property type="entry name" value="Tetratricopeptide repeat domain"/>
    <property type="match status" value="1"/>
</dbReference>
<proteinExistence type="predicted"/>
<evidence type="ECO:0000256" key="3">
    <source>
        <dbReference type="ARBA" id="ARBA00023163"/>
    </source>
</evidence>
<dbReference type="InterPro" id="IPR036388">
    <property type="entry name" value="WH-like_DNA-bd_sf"/>
</dbReference>
<dbReference type="Gene3D" id="1.10.10.10">
    <property type="entry name" value="Winged helix-like DNA-binding domain superfamily/Winged helix DNA-binding domain"/>
    <property type="match status" value="1"/>
</dbReference>
<accession>A0ABQ3EZ13</accession>
<dbReference type="SUPFAM" id="SSF48452">
    <property type="entry name" value="TPR-like"/>
    <property type="match status" value="1"/>
</dbReference>
<gene>
    <name evidence="5" type="ORF">GCM10010347_45470</name>
</gene>
<feature type="domain" description="Bacterial transcriptional activator" evidence="4">
    <location>
        <begin position="105"/>
        <end position="222"/>
    </location>
</feature>
<keyword evidence="3" id="KW-0804">Transcription</keyword>
<evidence type="ECO:0000256" key="2">
    <source>
        <dbReference type="ARBA" id="ARBA00023015"/>
    </source>
</evidence>
<dbReference type="InterPro" id="IPR005158">
    <property type="entry name" value="BTAD"/>
</dbReference>
<comment type="caution">
    <text evidence="5">The sequence shown here is derived from an EMBL/GenBank/DDBJ whole genome shotgun (WGS) entry which is preliminary data.</text>
</comment>
<dbReference type="RefSeq" id="WP_190186059.1">
    <property type="nucleotide sequence ID" value="NZ_BMVP01000009.1"/>
</dbReference>
<dbReference type="EMBL" id="BMVP01000009">
    <property type="protein sequence ID" value="GHB70113.1"/>
    <property type="molecule type" value="Genomic_DNA"/>
</dbReference>
<dbReference type="PANTHER" id="PTHR35807">
    <property type="entry name" value="TRANSCRIPTIONAL REGULATOR REDD-RELATED"/>
    <property type="match status" value="1"/>
</dbReference>
<evidence type="ECO:0000313" key="5">
    <source>
        <dbReference type="EMBL" id="GHB70113.1"/>
    </source>
</evidence>
<dbReference type="InterPro" id="IPR016032">
    <property type="entry name" value="Sig_transdc_resp-reg_C-effctor"/>
</dbReference>
<organism evidence="5 6">
    <name type="scientific">Streptomyces cirratus</name>
    <dbReference type="NCBI Taxonomy" id="68187"/>
    <lineage>
        <taxon>Bacteria</taxon>
        <taxon>Bacillati</taxon>
        <taxon>Actinomycetota</taxon>
        <taxon>Actinomycetes</taxon>
        <taxon>Kitasatosporales</taxon>
        <taxon>Streptomycetaceae</taxon>
        <taxon>Streptomyces</taxon>
    </lineage>
</organism>
<sequence length="233" mass="25030">MDIQVLGVPRVTENGLPLKAPTPEARHVLAVLAVSPDRVVPEAVLADELAHRTSSHYDHAVLLTAVRRLRERLAEALGAGSVRTPETVLSARPGGYVLDTGGGRSDVREFEREAGAGYRAMGRGDFEQAARRLRRALALWTGPALDGIDAGPWLRSRVAVLDADRCSVLEQWVEAELALGRRRELRLELAGLHGAGGGERAGAFLEGVRRAEERLDALRSARFLAGIPVACGA</sequence>
<dbReference type="SUPFAM" id="SSF46894">
    <property type="entry name" value="C-terminal effector domain of the bipartite response regulators"/>
    <property type="match status" value="1"/>
</dbReference>
<dbReference type="InterPro" id="IPR051677">
    <property type="entry name" value="AfsR-DnrI-RedD_regulator"/>
</dbReference>